<organism evidence="2 3">
    <name type="scientific">Pseudallescheria apiosperma</name>
    <name type="common">Scedosporium apiospermum</name>
    <dbReference type="NCBI Taxonomy" id="563466"/>
    <lineage>
        <taxon>Eukaryota</taxon>
        <taxon>Fungi</taxon>
        <taxon>Dikarya</taxon>
        <taxon>Ascomycota</taxon>
        <taxon>Pezizomycotina</taxon>
        <taxon>Sordariomycetes</taxon>
        <taxon>Hypocreomycetidae</taxon>
        <taxon>Microascales</taxon>
        <taxon>Microascaceae</taxon>
        <taxon>Scedosporium</taxon>
    </lineage>
</organism>
<evidence type="ECO:0000313" key="2">
    <source>
        <dbReference type="EMBL" id="KEZ45101.1"/>
    </source>
</evidence>
<dbReference type="GeneID" id="27721604"/>
<dbReference type="OMA" id="YERLRWK"/>
<evidence type="ECO:0000259" key="1">
    <source>
        <dbReference type="Pfam" id="PF14737"/>
    </source>
</evidence>
<dbReference type="InterPro" id="IPR027974">
    <property type="entry name" value="DUF4470"/>
</dbReference>
<protein>
    <recommendedName>
        <fullName evidence="1">DUF4470 domain-containing protein</fullName>
    </recommendedName>
</protein>
<dbReference type="EMBL" id="JOWA01000086">
    <property type="protein sequence ID" value="KEZ45101.1"/>
    <property type="molecule type" value="Genomic_DNA"/>
</dbReference>
<gene>
    <name evidence="2" type="ORF">SAPIO_CDS2532</name>
</gene>
<comment type="caution">
    <text evidence="2">The sequence shown here is derived from an EMBL/GenBank/DDBJ whole genome shotgun (WGS) entry which is preliminary data.</text>
</comment>
<name>A0A084GCN9_PSEDA</name>
<sequence>MLCTNFTMTRTHFYPVGNTPAIRLTQGLPPEEDAKLLLLGCGDLRNILYTVSCDDSRNLMDFTACDIQPEIIARNILVLTLIYDDRLTKKLNKIWDIQYHLYLQKASYDLLRSQAKKLHRLSSSLDVWQSTEYSVFIKFCDSGTFKAVSAIWDFYAHSTRFEGKGAKIFADAISNAMKTTSKAARQNLFSSMRAMAPVTGVQKIYLADVHYHYWNAGTTNMNGNCEQPTFPNLMYASPDPGLELHYNTNPLLGFHLSAAYPALRPHSYLAPPVNPERPRGTAEAQKLVDYVHEEFYHWCFVFRKMVFDRKVKVRFFQGDCLSFCHALQHLRVTGETSSANLYRDRLHFDKLVLDGRDYGPKVKRARDRAPLSFNVIDTSNLVDHLGHINLFVAAAALLEDTLTSAMYTECITQHEKTMEEFMRNVLCGDFATVAQLVGLVPVEYYTNTSYCNAIEDTLMKLAGKDSKPELSSTQPAVRITWRQPQTMAVPHKRVITAFKDHELAIILSDIYEIMFQRENVIHLVSMVNEVNARQTSFPMNNRVTYVAFLRLVKDRVATESWDNTMEILIRLISGISNLLDSFRLQETLLYMDIFGVHTTDMLREDNLTAFRGDKSLGG</sequence>
<reference evidence="2 3" key="1">
    <citation type="journal article" date="2014" name="Genome Announc.">
        <title>Draft genome sequence of the pathogenic fungus Scedosporium apiospermum.</title>
        <authorList>
            <person name="Vandeputte P."/>
            <person name="Ghamrawi S."/>
            <person name="Rechenmann M."/>
            <person name="Iltis A."/>
            <person name="Giraud S."/>
            <person name="Fleury M."/>
            <person name="Thornton C."/>
            <person name="Delhaes L."/>
            <person name="Meyer W."/>
            <person name="Papon N."/>
            <person name="Bouchara J.P."/>
        </authorList>
    </citation>
    <scope>NUCLEOTIDE SEQUENCE [LARGE SCALE GENOMIC DNA]</scope>
    <source>
        <strain evidence="2 3">IHEM 14462</strain>
    </source>
</reference>
<dbReference type="HOGENOM" id="CLU_018936_0_0_1"/>
<keyword evidence="3" id="KW-1185">Reference proteome</keyword>
<feature type="domain" description="DUF4470" evidence="1">
    <location>
        <begin position="15"/>
        <end position="103"/>
    </location>
</feature>
<proteinExistence type="predicted"/>
<dbReference type="RefSeq" id="XP_016644900.1">
    <property type="nucleotide sequence ID" value="XM_016785524.1"/>
</dbReference>
<accession>A0A084GCN9</accession>
<dbReference type="KEGG" id="sapo:SAPIO_CDS2532"/>
<dbReference type="Proteomes" id="UP000028545">
    <property type="component" value="Unassembled WGS sequence"/>
</dbReference>
<dbReference type="AlphaFoldDB" id="A0A084GCN9"/>
<dbReference type="VEuPathDB" id="FungiDB:SAPIO_CDS2532"/>
<evidence type="ECO:0000313" key="3">
    <source>
        <dbReference type="Proteomes" id="UP000028545"/>
    </source>
</evidence>
<dbReference type="Pfam" id="PF14737">
    <property type="entry name" value="DUF4470"/>
    <property type="match status" value="1"/>
</dbReference>
<dbReference type="OrthoDB" id="432970at2759"/>